<evidence type="ECO:0000313" key="1">
    <source>
        <dbReference type="EMBL" id="MEO1782484.1"/>
    </source>
</evidence>
<name>A0ABV0F353_9ENTE</name>
<protein>
    <submittedName>
        <fullName evidence="1">Uncharacterized protein</fullName>
    </submittedName>
</protein>
<dbReference type="EMBL" id="MAEI02000001">
    <property type="protein sequence ID" value="MEO1782484.1"/>
    <property type="molecule type" value="Genomic_DNA"/>
</dbReference>
<dbReference type="Proteomes" id="UP001429357">
    <property type="component" value="Unassembled WGS sequence"/>
</dbReference>
<proteinExistence type="predicted"/>
<keyword evidence="2" id="KW-1185">Reference proteome</keyword>
<gene>
    <name evidence="1" type="ORF">BAU18_002096</name>
</gene>
<sequence length="72" mass="8198">MEHVEIGKSYICKPIGLTNEVVGTVEHAYTNTVVITVEDCHRADRTKVIEYQHRMLVRYEDVQQQIGIALVG</sequence>
<evidence type="ECO:0000313" key="2">
    <source>
        <dbReference type="Proteomes" id="UP001429357"/>
    </source>
</evidence>
<accession>A0ABV0F353</accession>
<organism evidence="1 2">
    <name type="scientific">Enterococcus diestrammenae</name>
    <dbReference type="NCBI Taxonomy" id="1155073"/>
    <lineage>
        <taxon>Bacteria</taxon>
        <taxon>Bacillati</taxon>
        <taxon>Bacillota</taxon>
        <taxon>Bacilli</taxon>
        <taxon>Lactobacillales</taxon>
        <taxon>Enterococcaceae</taxon>
        <taxon>Enterococcus</taxon>
    </lineage>
</organism>
<reference evidence="1" key="1">
    <citation type="submission" date="2016-06" db="EMBL/GenBank/DDBJ databases">
        <authorList>
            <person name="Van Tyne D."/>
        </authorList>
    </citation>
    <scope>NUCLEOTIDE SEQUENCE</scope>
    <source>
        <strain evidence="1">JM9A</strain>
    </source>
</reference>
<reference evidence="1" key="2">
    <citation type="submission" date="2024-02" db="EMBL/GenBank/DDBJ databases">
        <title>The Genome Sequence of Enterococcus diestrammenae JM9A.</title>
        <authorList>
            <person name="Earl A."/>
            <person name="Manson A."/>
            <person name="Gilmore M."/>
            <person name="Sanders J."/>
            <person name="Shea T."/>
            <person name="Howe W."/>
            <person name="Livny J."/>
            <person name="Cuomo C."/>
            <person name="Neafsey D."/>
            <person name="Birren B."/>
        </authorList>
    </citation>
    <scope>NUCLEOTIDE SEQUENCE</scope>
    <source>
        <strain evidence="1">JM9A</strain>
    </source>
</reference>
<comment type="caution">
    <text evidence="1">The sequence shown here is derived from an EMBL/GenBank/DDBJ whole genome shotgun (WGS) entry which is preliminary data.</text>
</comment>
<dbReference type="RefSeq" id="WP_161869997.1">
    <property type="nucleotide sequence ID" value="NZ_MAEI02000001.1"/>
</dbReference>